<gene>
    <name evidence="1" type="ORF">B0T15DRAFT_396197</name>
</gene>
<dbReference type="Proteomes" id="UP001273166">
    <property type="component" value="Unassembled WGS sequence"/>
</dbReference>
<keyword evidence="2" id="KW-1185">Reference proteome</keyword>
<dbReference type="RefSeq" id="XP_062720839.1">
    <property type="nucleotide sequence ID" value="XM_062864821.1"/>
</dbReference>
<evidence type="ECO:0000313" key="1">
    <source>
        <dbReference type="EMBL" id="KAK3305059.1"/>
    </source>
</evidence>
<name>A0AAJ0M129_9PEZI</name>
<dbReference type="AlphaFoldDB" id="A0AAJ0M129"/>
<sequence length="133" mass="14456">LWDAATGACTATLKTDRVIGHLTFDRTCSSLHTDVGTFTLNSTSWSLTVLPATATPAPVLRAEPGPLSQRGDWLLGFSADNAWVTWFSRKVLWLPPTYRPGVSHVNKATSTVAIGCPSGRVFLLTFSRDHLPF</sequence>
<proteinExistence type="predicted"/>
<accession>A0AAJ0M129</accession>
<feature type="non-terminal residue" evidence="1">
    <location>
        <position position="1"/>
    </location>
</feature>
<reference evidence="1" key="2">
    <citation type="submission" date="2023-06" db="EMBL/GenBank/DDBJ databases">
        <authorList>
            <consortium name="Lawrence Berkeley National Laboratory"/>
            <person name="Mondo S.J."/>
            <person name="Hensen N."/>
            <person name="Bonometti L."/>
            <person name="Westerberg I."/>
            <person name="Brannstrom I.O."/>
            <person name="Guillou S."/>
            <person name="Cros-Aarteil S."/>
            <person name="Calhoun S."/>
            <person name="Haridas S."/>
            <person name="Kuo A."/>
            <person name="Pangilinan J."/>
            <person name="Riley R."/>
            <person name="Labutti K."/>
            <person name="Andreopoulos B."/>
            <person name="Lipzen A."/>
            <person name="Chen C."/>
            <person name="Yanf M."/>
            <person name="Daum C."/>
            <person name="Ng V."/>
            <person name="Clum A."/>
            <person name="Steindorff A."/>
            <person name="Ohm R."/>
            <person name="Martin F."/>
            <person name="Silar P."/>
            <person name="Natvig D."/>
            <person name="Lalanne C."/>
            <person name="Gautier V."/>
            <person name="Ament-Velasquez S.L."/>
            <person name="Kruys A."/>
            <person name="Hutchinson M.I."/>
            <person name="Powell A.J."/>
            <person name="Barry K."/>
            <person name="Miller A.N."/>
            <person name="Grigoriev I.V."/>
            <person name="Debuchy R."/>
            <person name="Gladieux P."/>
            <person name="Thoren M.H."/>
            <person name="Johannesson H."/>
        </authorList>
    </citation>
    <scope>NUCLEOTIDE SEQUENCE</scope>
    <source>
        <strain evidence="1">CBS 333.67</strain>
    </source>
</reference>
<reference evidence="1" key="1">
    <citation type="journal article" date="2023" name="Mol. Phylogenet. Evol.">
        <title>Genome-scale phylogeny and comparative genomics of the fungal order Sordariales.</title>
        <authorList>
            <person name="Hensen N."/>
            <person name="Bonometti L."/>
            <person name="Westerberg I."/>
            <person name="Brannstrom I.O."/>
            <person name="Guillou S."/>
            <person name="Cros-Aarteil S."/>
            <person name="Calhoun S."/>
            <person name="Haridas S."/>
            <person name="Kuo A."/>
            <person name="Mondo S."/>
            <person name="Pangilinan J."/>
            <person name="Riley R."/>
            <person name="LaButti K."/>
            <person name="Andreopoulos B."/>
            <person name="Lipzen A."/>
            <person name="Chen C."/>
            <person name="Yan M."/>
            <person name="Daum C."/>
            <person name="Ng V."/>
            <person name="Clum A."/>
            <person name="Steindorff A."/>
            <person name="Ohm R.A."/>
            <person name="Martin F."/>
            <person name="Silar P."/>
            <person name="Natvig D.O."/>
            <person name="Lalanne C."/>
            <person name="Gautier V."/>
            <person name="Ament-Velasquez S.L."/>
            <person name="Kruys A."/>
            <person name="Hutchinson M.I."/>
            <person name="Powell A.J."/>
            <person name="Barry K."/>
            <person name="Miller A.N."/>
            <person name="Grigoriev I.V."/>
            <person name="Debuchy R."/>
            <person name="Gladieux P."/>
            <person name="Hiltunen Thoren M."/>
            <person name="Johannesson H."/>
        </authorList>
    </citation>
    <scope>NUCLEOTIDE SEQUENCE</scope>
    <source>
        <strain evidence="1">CBS 333.67</strain>
    </source>
</reference>
<comment type="caution">
    <text evidence="1">The sequence shown here is derived from an EMBL/GenBank/DDBJ whole genome shotgun (WGS) entry which is preliminary data.</text>
</comment>
<dbReference type="GeneID" id="87883650"/>
<dbReference type="EMBL" id="JAUDZG010000004">
    <property type="protein sequence ID" value="KAK3305059.1"/>
    <property type="molecule type" value="Genomic_DNA"/>
</dbReference>
<protein>
    <submittedName>
        <fullName evidence="1">Uncharacterized protein</fullName>
    </submittedName>
</protein>
<evidence type="ECO:0000313" key="2">
    <source>
        <dbReference type="Proteomes" id="UP001273166"/>
    </source>
</evidence>
<organism evidence="1 2">
    <name type="scientific">Chaetomium strumarium</name>
    <dbReference type="NCBI Taxonomy" id="1170767"/>
    <lineage>
        <taxon>Eukaryota</taxon>
        <taxon>Fungi</taxon>
        <taxon>Dikarya</taxon>
        <taxon>Ascomycota</taxon>
        <taxon>Pezizomycotina</taxon>
        <taxon>Sordariomycetes</taxon>
        <taxon>Sordariomycetidae</taxon>
        <taxon>Sordariales</taxon>
        <taxon>Chaetomiaceae</taxon>
        <taxon>Chaetomium</taxon>
    </lineage>
</organism>